<reference evidence="1 2" key="1">
    <citation type="submission" date="2017-11" db="EMBL/GenBank/DDBJ databases">
        <title>De-novo sequencing of pomegranate (Punica granatum L.) genome.</title>
        <authorList>
            <person name="Akparov Z."/>
            <person name="Amiraslanov A."/>
            <person name="Hajiyeva S."/>
            <person name="Abbasov M."/>
            <person name="Kaur K."/>
            <person name="Hamwieh A."/>
            <person name="Solovyev V."/>
            <person name="Salamov A."/>
            <person name="Braich B."/>
            <person name="Kosarev P."/>
            <person name="Mahmoud A."/>
            <person name="Hajiyev E."/>
            <person name="Babayeva S."/>
            <person name="Izzatullayeva V."/>
            <person name="Mammadov A."/>
            <person name="Mammadov A."/>
            <person name="Sharifova S."/>
            <person name="Ojaghi J."/>
            <person name="Eynullazada K."/>
            <person name="Bayramov B."/>
            <person name="Abdulazimova A."/>
            <person name="Shahmuradov I."/>
        </authorList>
    </citation>
    <scope>NUCLEOTIDE SEQUENCE [LARGE SCALE GENOMIC DNA]</scope>
    <source>
        <strain evidence="2">cv. AG2017</strain>
        <tissue evidence="1">Leaf</tissue>
    </source>
</reference>
<proteinExistence type="predicted"/>
<dbReference type="EMBL" id="PGOL01001924">
    <property type="protein sequence ID" value="PKI52634.1"/>
    <property type="molecule type" value="Genomic_DNA"/>
</dbReference>
<gene>
    <name evidence="1" type="ORF">CRG98_026974</name>
</gene>
<dbReference type="Proteomes" id="UP000233551">
    <property type="component" value="Unassembled WGS sequence"/>
</dbReference>
<dbReference type="AlphaFoldDB" id="A0A2I0J8Q9"/>
<accession>A0A2I0J8Q9</accession>
<sequence length="263" mass="29252">MAGRIARSSGTWLDPRGAKEALEKNWAGSDGLGWCTKLEIKGKRGGFAELHDGSLLREDPCECLRSCLSINTKRLHVQIGAAPEKGRLPKNGQKKLAIGGMAASRGPHTVWRSAMVWVAARHVKPNIAMFGHLETFGSLWVPHGLGRKLRSNVPKCAMLECLKNAYVDARFLSHFWLNLWKVVDTQLQFSNAYQPQTDWQIEGRSDNIQWGAILYWDYGLARIDKIAFMEDRRGDHNSAPACKTGGVLINIGTHDPSISHSLL</sequence>
<organism evidence="1 2">
    <name type="scientific">Punica granatum</name>
    <name type="common">Pomegranate</name>
    <dbReference type="NCBI Taxonomy" id="22663"/>
    <lineage>
        <taxon>Eukaryota</taxon>
        <taxon>Viridiplantae</taxon>
        <taxon>Streptophyta</taxon>
        <taxon>Embryophyta</taxon>
        <taxon>Tracheophyta</taxon>
        <taxon>Spermatophyta</taxon>
        <taxon>Magnoliopsida</taxon>
        <taxon>eudicotyledons</taxon>
        <taxon>Gunneridae</taxon>
        <taxon>Pentapetalae</taxon>
        <taxon>rosids</taxon>
        <taxon>malvids</taxon>
        <taxon>Myrtales</taxon>
        <taxon>Lythraceae</taxon>
        <taxon>Punica</taxon>
    </lineage>
</organism>
<evidence type="ECO:0000313" key="2">
    <source>
        <dbReference type="Proteomes" id="UP000233551"/>
    </source>
</evidence>
<evidence type="ECO:0000313" key="1">
    <source>
        <dbReference type="EMBL" id="PKI52634.1"/>
    </source>
</evidence>
<name>A0A2I0J8Q9_PUNGR</name>
<comment type="caution">
    <text evidence="1">The sequence shown here is derived from an EMBL/GenBank/DDBJ whole genome shotgun (WGS) entry which is preliminary data.</text>
</comment>
<protein>
    <submittedName>
        <fullName evidence="1">Uncharacterized protein</fullName>
    </submittedName>
</protein>
<keyword evidence="2" id="KW-1185">Reference proteome</keyword>